<evidence type="ECO:0000256" key="1">
    <source>
        <dbReference type="SAM" id="Phobius"/>
    </source>
</evidence>
<dbReference type="AlphaFoldDB" id="A0A0A2C433"/>
<feature type="transmembrane region" description="Helical" evidence="1">
    <location>
        <begin position="21"/>
        <end position="40"/>
    </location>
</feature>
<dbReference type="Proteomes" id="UP000030392">
    <property type="component" value="Unassembled WGS sequence"/>
</dbReference>
<gene>
    <name evidence="2" type="ORF">EV03_1801</name>
</gene>
<dbReference type="EMBL" id="JNAX01000015">
    <property type="protein sequence ID" value="KGG19419.1"/>
    <property type="molecule type" value="Genomic_DNA"/>
</dbReference>
<reference evidence="3" key="1">
    <citation type="journal article" date="2014" name="Sci. Data">
        <title>Genomes of diverse isolates of the marine cyanobacterium Prochlorococcus.</title>
        <authorList>
            <person name="Biller S."/>
            <person name="Berube P."/>
            <person name="Thompson J."/>
            <person name="Kelly L."/>
            <person name="Roggensack S."/>
            <person name="Awad L."/>
            <person name="Roache-Johnson K."/>
            <person name="Ding H."/>
            <person name="Giovannoni S.J."/>
            <person name="Moore L.R."/>
            <person name="Chisholm S.W."/>
        </authorList>
    </citation>
    <scope>NUCLEOTIDE SEQUENCE [LARGE SCALE GENOMIC DNA]</scope>
    <source>
        <strain evidence="3">PAC1</strain>
    </source>
</reference>
<sequence length="42" mass="4880">MDTPITRNAKKANNAVEIERIMDLILFFFNFTTLASVYHFSV</sequence>
<evidence type="ECO:0000313" key="2">
    <source>
        <dbReference type="EMBL" id="KGG19419.1"/>
    </source>
</evidence>
<name>A0A0A2C433_PROMR</name>
<protein>
    <submittedName>
        <fullName evidence="2">Uncharacterized protein</fullName>
    </submittedName>
</protein>
<organism evidence="2 3">
    <name type="scientific">Prochlorococcus marinus str. PAC1</name>
    <dbReference type="NCBI Taxonomy" id="59924"/>
    <lineage>
        <taxon>Bacteria</taxon>
        <taxon>Bacillati</taxon>
        <taxon>Cyanobacteriota</taxon>
        <taxon>Cyanophyceae</taxon>
        <taxon>Synechococcales</taxon>
        <taxon>Prochlorococcaceae</taxon>
        <taxon>Prochlorococcus</taxon>
    </lineage>
</organism>
<keyword evidence="1" id="KW-0472">Membrane</keyword>
<evidence type="ECO:0000313" key="3">
    <source>
        <dbReference type="Proteomes" id="UP000030392"/>
    </source>
</evidence>
<accession>A0A0A2C433</accession>
<keyword evidence="1" id="KW-1133">Transmembrane helix</keyword>
<proteinExistence type="predicted"/>
<keyword evidence="1" id="KW-0812">Transmembrane</keyword>
<comment type="caution">
    <text evidence="2">The sequence shown here is derived from an EMBL/GenBank/DDBJ whole genome shotgun (WGS) entry which is preliminary data.</text>
</comment>